<dbReference type="InterPro" id="IPR036693">
    <property type="entry name" value="TF_LuxR_autoind-bd_dom_sf"/>
</dbReference>
<dbReference type="GO" id="GO:0003677">
    <property type="term" value="F:DNA binding"/>
    <property type="evidence" value="ECO:0007669"/>
    <property type="project" value="UniProtKB-KW"/>
</dbReference>
<feature type="domain" description="HTH cro/C1-type" evidence="4">
    <location>
        <begin position="12"/>
        <end position="66"/>
    </location>
</feature>
<keyword evidence="3" id="KW-0804">Transcription</keyword>
<dbReference type="SUPFAM" id="SSF46894">
    <property type="entry name" value="C-terminal effector domain of the bipartite response regulators"/>
    <property type="match status" value="1"/>
</dbReference>
<dbReference type="InterPro" id="IPR005143">
    <property type="entry name" value="TF_LuxR_autoind-bd_dom"/>
</dbReference>
<comment type="caution">
    <text evidence="5">The sequence shown here is derived from an EMBL/GenBank/DDBJ whole genome shotgun (WGS) entry which is preliminary data.</text>
</comment>
<dbReference type="OrthoDB" id="3170288at2"/>
<dbReference type="Pfam" id="PF03472">
    <property type="entry name" value="Autoind_bind"/>
    <property type="match status" value="1"/>
</dbReference>
<dbReference type="Gene3D" id="1.10.260.40">
    <property type="entry name" value="lambda repressor-like DNA-binding domains"/>
    <property type="match status" value="1"/>
</dbReference>
<name>A0A916W0Z3_9HYPH</name>
<dbReference type="InterPro" id="IPR016032">
    <property type="entry name" value="Sig_transdc_resp-reg_C-effctor"/>
</dbReference>
<dbReference type="InterPro" id="IPR001387">
    <property type="entry name" value="Cro/C1-type_HTH"/>
</dbReference>
<dbReference type="AlphaFoldDB" id="A0A916W0Z3"/>
<dbReference type="SMART" id="SM00530">
    <property type="entry name" value="HTH_XRE"/>
    <property type="match status" value="1"/>
</dbReference>
<dbReference type="RefSeq" id="WP_127074051.1">
    <property type="nucleotide sequence ID" value="NZ_BMKB01000004.1"/>
</dbReference>
<evidence type="ECO:0000313" key="6">
    <source>
        <dbReference type="Proteomes" id="UP000596977"/>
    </source>
</evidence>
<organism evidence="5 6">
    <name type="scientific">Pelagibacterium lentulum</name>
    <dbReference type="NCBI Taxonomy" id="2029865"/>
    <lineage>
        <taxon>Bacteria</taxon>
        <taxon>Pseudomonadati</taxon>
        <taxon>Pseudomonadota</taxon>
        <taxon>Alphaproteobacteria</taxon>
        <taxon>Hyphomicrobiales</taxon>
        <taxon>Devosiaceae</taxon>
        <taxon>Pelagibacterium</taxon>
    </lineage>
</organism>
<evidence type="ECO:0000256" key="1">
    <source>
        <dbReference type="ARBA" id="ARBA00023015"/>
    </source>
</evidence>
<sequence>MNSQFETFGKKLAKHRHRRALSQLALSLDAGVSTRHISFLETGRSTPTREMIHRLAEVLGLAPSERIAMMNAAGYWEMPATVPGSDPCSNCHTNDDLDVVISIESVNCAEDAFDVAATALARIGLTQFFTGTVENADAGQLFQICHHQLTRAPLGWMLHYADRNYVAIDPLVRETRARHLPFFWSDLFQTGTLLHPTVRRMLDEARDFRITNGFVMPIHRADGKVHALSSMTQCVDVADPAVRATARTISVALLHKIDALGLPQAGVDLKLSEKDRDFLSYLFEGRSIDWIADQYQTDRGEVTRSVSVICAKFGTSDPLETALRARRMGLLAAS</sequence>
<proteinExistence type="predicted"/>
<reference evidence="5 6" key="1">
    <citation type="journal article" date="2014" name="Int. J. Syst. Evol. Microbiol.">
        <title>Complete genome sequence of Corynebacterium casei LMG S-19264T (=DSM 44701T), isolated from a smear-ripened cheese.</title>
        <authorList>
            <consortium name="US DOE Joint Genome Institute (JGI-PGF)"/>
            <person name="Walter F."/>
            <person name="Albersmeier A."/>
            <person name="Kalinowski J."/>
            <person name="Ruckert C."/>
        </authorList>
    </citation>
    <scope>NUCLEOTIDE SEQUENCE [LARGE SCALE GENOMIC DNA]</scope>
    <source>
        <strain evidence="5 6">CGMCC 1.15896</strain>
    </source>
</reference>
<dbReference type="CDD" id="cd00093">
    <property type="entry name" value="HTH_XRE"/>
    <property type="match status" value="1"/>
</dbReference>
<dbReference type="Pfam" id="PF13560">
    <property type="entry name" value="HTH_31"/>
    <property type="match status" value="1"/>
</dbReference>
<dbReference type="PROSITE" id="PS50943">
    <property type="entry name" value="HTH_CROC1"/>
    <property type="match status" value="1"/>
</dbReference>
<protein>
    <recommendedName>
        <fullName evidence="4">HTH cro/C1-type domain-containing protein</fullName>
    </recommendedName>
</protein>
<evidence type="ECO:0000256" key="2">
    <source>
        <dbReference type="ARBA" id="ARBA00023125"/>
    </source>
</evidence>
<dbReference type="GO" id="GO:0006355">
    <property type="term" value="P:regulation of DNA-templated transcription"/>
    <property type="evidence" value="ECO:0007669"/>
    <property type="project" value="InterPro"/>
</dbReference>
<accession>A0A916W0Z3</accession>
<dbReference type="InterPro" id="IPR010982">
    <property type="entry name" value="Lambda_DNA-bd_dom_sf"/>
</dbReference>
<dbReference type="Proteomes" id="UP000596977">
    <property type="component" value="Unassembled WGS sequence"/>
</dbReference>
<keyword evidence="6" id="KW-1185">Reference proteome</keyword>
<dbReference type="SUPFAM" id="SSF47413">
    <property type="entry name" value="lambda repressor-like DNA-binding domains"/>
    <property type="match status" value="1"/>
</dbReference>
<dbReference type="SUPFAM" id="SSF75516">
    <property type="entry name" value="Pheromone-binding domain of LuxR-like quorum-sensing transcription factors"/>
    <property type="match status" value="1"/>
</dbReference>
<gene>
    <name evidence="5" type="ORF">GCM10011499_29540</name>
</gene>
<keyword evidence="1" id="KW-0805">Transcription regulation</keyword>
<evidence type="ECO:0000313" key="5">
    <source>
        <dbReference type="EMBL" id="GGA57372.1"/>
    </source>
</evidence>
<dbReference type="Gene3D" id="3.30.450.80">
    <property type="entry name" value="Transcription factor LuxR-like, autoinducer-binding domain"/>
    <property type="match status" value="1"/>
</dbReference>
<keyword evidence="2" id="KW-0238">DNA-binding</keyword>
<evidence type="ECO:0000259" key="4">
    <source>
        <dbReference type="PROSITE" id="PS50943"/>
    </source>
</evidence>
<dbReference type="EMBL" id="BMKB01000004">
    <property type="protein sequence ID" value="GGA57372.1"/>
    <property type="molecule type" value="Genomic_DNA"/>
</dbReference>
<evidence type="ECO:0000256" key="3">
    <source>
        <dbReference type="ARBA" id="ARBA00023163"/>
    </source>
</evidence>